<dbReference type="InterPro" id="IPR036909">
    <property type="entry name" value="Cyt_c-like_dom_sf"/>
</dbReference>
<evidence type="ECO:0000256" key="1">
    <source>
        <dbReference type="ARBA" id="ARBA00022617"/>
    </source>
</evidence>
<feature type="domain" description="Cytochrome c" evidence="5">
    <location>
        <begin position="22"/>
        <end position="97"/>
    </location>
</feature>
<dbReference type="EMBL" id="JACIJK010000007">
    <property type="protein sequence ID" value="MBB5715659.1"/>
    <property type="molecule type" value="Genomic_DNA"/>
</dbReference>
<evidence type="ECO:0000259" key="5">
    <source>
        <dbReference type="PROSITE" id="PS51007"/>
    </source>
</evidence>
<reference evidence="6 7" key="1">
    <citation type="submission" date="2020-08" db="EMBL/GenBank/DDBJ databases">
        <title>Genomic Encyclopedia of Type Strains, Phase IV (KMG-IV): sequencing the most valuable type-strain genomes for metagenomic binning, comparative biology and taxonomic classification.</title>
        <authorList>
            <person name="Goeker M."/>
        </authorList>
    </citation>
    <scope>NUCLEOTIDE SEQUENCE [LARGE SCALE GENOMIC DNA]</scope>
    <source>
        <strain evidence="6 7">DSM 100044</strain>
    </source>
</reference>
<dbReference type="Proteomes" id="UP000546200">
    <property type="component" value="Unassembled WGS sequence"/>
</dbReference>
<dbReference type="RefSeq" id="WP_221234742.1">
    <property type="nucleotide sequence ID" value="NZ_JACIJK010000007.1"/>
</dbReference>
<evidence type="ECO:0000256" key="4">
    <source>
        <dbReference type="PROSITE-ProRule" id="PRU00433"/>
    </source>
</evidence>
<evidence type="ECO:0000313" key="7">
    <source>
        <dbReference type="Proteomes" id="UP000546200"/>
    </source>
</evidence>
<keyword evidence="2 4" id="KW-0479">Metal-binding</keyword>
<organism evidence="6 7">
    <name type="scientific">Sphingomonas aerophila</name>
    <dbReference type="NCBI Taxonomy" id="1344948"/>
    <lineage>
        <taxon>Bacteria</taxon>
        <taxon>Pseudomonadati</taxon>
        <taxon>Pseudomonadota</taxon>
        <taxon>Alphaproteobacteria</taxon>
        <taxon>Sphingomonadales</taxon>
        <taxon>Sphingomonadaceae</taxon>
        <taxon>Sphingomonas</taxon>
    </lineage>
</organism>
<evidence type="ECO:0000256" key="2">
    <source>
        <dbReference type="ARBA" id="ARBA00022723"/>
    </source>
</evidence>
<proteinExistence type="predicted"/>
<sequence>MPQTRPRDGADPRIALYQANVDQVAQGGRYFAWYGCQACHGESATGVRNLADGQWRHGGDFDQVFASIADRHGALRYAVRVPPEQLWQLTAYARDLPLHTPEKLHRQAVDQRAEPVGNSWSGPQ</sequence>
<dbReference type="GO" id="GO:0020037">
    <property type="term" value="F:heme binding"/>
    <property type="evidence" value="ECO:0007669"/>
    <property type="project" value="InterPro"/>
</dbReference>
<evidence type="ECO:0000256" key="3">
    <source>
        <dbReference type="ARBA" id="ARBA00023004"/>
    </source>
</evidence>
<protein>
    <submittedName>
        <fullName evidence="6">Mono/diheme cytochrome c family protein</fullName>
    </submittedName>
</protein>
<keyword evidence="1 4" id="KW-0349">Heme</keyword>
<evidence type="ECO:0000313" key="6">
    <source>
        <dbReference type="EMBL" id="MBB5715659.1"/>
    </source>
</evidence>
<dbReference type="SUPFAM" id="SSF46626">
    <property type="entry name" value="Cytochrome c"/>
    <property type="match status" value="1"/>
</dbReference>
<keyword evidence="3 4" id="KW-0408">Iron</keyword>
<comment type="caution">
    <text evidence="6">The sequence shown here is derived from an EMBL/GenBank/DDBJ whole genome shotgun (WGS) entry which is preliminary data.</text>
</comment>
<dbReference type="GO" id="GO:0009055">
    <property type="term" value="F:electron transfer activity"/>
    <property type="evidence" value="ECO:0007669"/>
    <property type="project" value="InterPro"/>
</dbReference>
<dbReference type="PROSITE" id="PS51007">
    <property type="entry name" value="CYTC"/>
    <property type="match status" value="1"/>
</dbReference>
<keyword evidence="7" id="KW-1185">Reference proteome</keyword>
<gene>
    <name evidence="6" type="ORF">FHS94_002514</name>
</gene>
<name>A0A7W9BEA2_9SPHN</name>
<dbReference type="InterPro" id="IPR009056">
    <property type="entry name" value="Cyt_c-like_dom"/>
</dbReference>
<dbReference type="AlphaFoldDB" id="A0A7W9BEA2"/>
<accession>A0A7W9BEA2</accession>
<dbReference type="GO" id="GO:0046872">
    <property type="term" value="F:metal ion binding"/>
    <property type="evidence" value="ECO:0007669"/>
    <property type="project" value="UniProtKB-KW"/>
</dbReference>
<dbReference type="Gene3D" id="1.10.760.10">
    <property type="entry name" value="Cytochrome c-like domain"/>
    <property type="match status" value="1"/>
</dbReference>